<comment type="similarity">
    <text evidence="4">Belongs to the type-I 3-dehydroquinase family.</text>
</comment>
<sequence length="239" mass="26633">MSKLDSFKIGGEPALVAVIWGENIGELGAKAKEEGADILELRLDKFRQLNQSLLLESIGEIKKLGLPLIATVRRIDEGGEREIKEEERLRLLQSIFPYVDAIDIELRSSSIINEIVSRGQELEKTIIVSYHNLKETTTEKELHKIAEKAKATGADIVKIAAFAREADDIARLMNFTYHSSIKPIASISMGVIGTISRIIAPLFGSCFGYAYLHQSAASGQLSVSKLRSEWRKYKISYRP</sequence>
<dbReference type="GO" id="GO:0009423">
    <property type="term" value="P:chorismate biosynthetic process"/>
    <property type="evidence" value="ECO:0007669"/>
    <property type="project" value="UniProtKB-UniRule"/>
</dbReference>
<name>A0A399FW85_UNCN2</name>
<reference evidence="5 6" key="1">
    <citation type="submission" date="2018-08" db="EMBL/GenBank/DDBJ databases">
        <title>Draft genome of candidate division NPL-UPA2 bacterium Unc8 that adapted to ultra-basic serpentinizing groundwater.</title>
        <authorList>
            <person name="Ishii S."/>
            <person name="Suzuki S."/>
            <person name="Nealson K.H."/>
        </authorList>
    </citation>
    <scope>NUCLEOTIDE SEQUENCE [LARGE SCALE GENOMIC DNA]</scope>
    <source>
        <strain evidence="5">Unc8</strain>
    </source>
</reference>
<dbReference type="InterPro" id="IPR018508">
    <property type="entry name" value="3-dehydroquinate_DH_AS"/>
</dbReference>
<dbReference type="UniPathway" id="UPA00053">
    <property type="reaction ID" value="UER00086"/>
</dbReference>
<comment type="pathway">
    <text evidence="4">Metabolic intermediate biosynthesis; chorismate biosynthesis; chorismate from D-erythrose 4-phosphate and phosphoenolpyruvate: step 3/7.</text>
</comment>
<organism evidence="5 6">
    <name type="scientific">candidate division NPL-UPA2 bacterium Unc8</name>
    <dbReference type="NCBI Taxonomy" id="1980939"/>
    <lineage>
        <taxon>Bacteria</taxon>
    </lineage>
</organism>
<evidence type="ECO:0000256" key="4">
    <source>
        <dbReference type="HAMAP-Rule" id="MF_00214"/>
    </source>
</evidence>
<dbReference type="AlphaFoldDB" id="A0A399FW85"/>
<comment type="caution">
    <text evidence="4">Lacks conserved residue(s) required for the propagation of feature annotation.</text>
</comment>
<keyword evidence="4" id="KW-0028">Amino-acid biosynthesis</keyword>
<dbReference type="PANTHER" id="PTHR43699:SF1">
    <property type="entry name" value="3-DEHYDROQUINATE DEHYDRATASE"/>
    <property type="match status" value="1"/>
</dbReference>
<dbReference type="EC" id="4.2.1.10" evidence="4"/>
<feature type="active site" description="Proton donor/acceptor" evidence="4">
    <location>
        <position position="131"/>
    </location>
</feature>
<protein>
    <recommendedName>
        <fullName evidence="4">3-dehydroquinate dehydratase</fullName>
        <shortName evidence="4">3-dehydroquinase</shortName>
        <ecNumber evidence="4">4.2.1.10</ecNumber>
    </recommendedName>
    <alternativeName>
        <fullName evidence="4">Type I DHQase</fullName>
    </alternativeName>
    <alternativeName>
        <fullName evidence="4">Type I dehydroquinase</fullName>
        <shortName evidence="4">DHQ1</shortName>
    </alternativeName>
</protein>
<dbReference type="HAMAP" id="MF_00214">
    <property type="entry name" value="AroD"/>
    <property type="match status" value="1"/>
</dbReference>
<dbReference type="GO" id="GO:0046279">
    <property type="term" value="P:3,4-dihydroxybenzoate biosynthetic process"/>
    <property type="evidence" value="ECO:0007669"/>
    <property type="project" value="TreeGrafter"/>
</dbReference>
<dbReference type="CDD" id="cd00502">
    <property type="entry name" value="DHQase_I"/>
    <property type="match status" value="1"/>
</dbReference>
<proteinExistence type="inferred from homology"/>
<dbReference type="InterPro" id="IPR050146">
    <property type="entry name" value="Type-I_3-dehydroquinase"/>
</dbReference>
<dbReference type="PROSITE" id="PS01028">
    <property type="entry name" value="DEHYDROQUINASE_I"/>
    <property type="match status" value="1"/>
</dbReference>
<keyword evidence="3 4" id="KW-0704">Schiff base</keyword>
<evidence type="ECO:0000256" key="2">
    <source>
        <dbReference type="ARBA" id="ARBA00023239"/>
    </source>
</evidence>
<dbReference type="NCBIfam" id="TIGR01093">
    <property type="entry name" value="aroD"/>
    <property type="match status" value="1"/>
</dbReference>
<evidence type="ECO:0000313" key="5">
    <source>
        <dbReference type="EMBL" id="RII00695.1"/>
    </source>
</evidence>
<feature type="binding site" evidence="4">
    <location>
        <position position="220"/>
    </location>
    <ligand>
        <name>3-dehydroquinate</name>
        <dbReference type="ChEBI" id="CHEBI:32364"/>
    </ligand>
</feature>
<keyword evidence="4" id="KW-0057">Aromatic amino acid biosynthesis</keyword>
<evidence type="ECO:0000313" key="6">
    <source>
        <dbReference type="Proteomes" id="UP000266287"/>
    </source>
</evidence>
<evidence type="ECO:0000256" key="1">
    <source>
        <dbReference type="ARBA" id="ARBA00001864"/>
    </source>
</evidence>
<dbReference type="InterPro" id="IPR001381">
    <property type="entry name" value="DHquinase_I"/>
</dbReference>
<comment type="subunit">
    <text evidence="4">Homodimer.</text>
</comment>
<dbReference type="GO" id="GO:0008652">
    <property type="term" value="P:amino acid biosynthetic process"/>
    <property type="evidence" value="ECO:0007669"/>
    <property type="project" value="UniProtKB-KW"/>
</dbReference>
<dbReference type="Pfam" id="PF01487">
    <property type="entry name" value="DHquinase_I"/>
    <property type="match status" value="1"/>
</dbReference>
<comment type="caution">
    <text evidence="5">The sequence shown here is derived from an EMBL/GenBank/DDBJ whole genome shotgun (WGS) entry which is preliminary data.</text>
</comment>
<dbReference type="EMBL" id="NDHY01000002">
    <property type="protein sequence ID" value="RII00695.1"/>
    <property type="molecule type" value="Genomic_DNA"/>
</dbReference>
<evidence type="ECO:0000256" key="3">
    <source>
        <dbReference type="ARBA" id="ARBA00023270"/>
    </source>
</evidence>
<dbReference type="Proteomes" id="UP000266287">
    <property type="component" value="Unassembled WGS sequence"/>
</dbReference>
<dbReference type="Gene3D" id="3.20.20.70">
    <property type="entry name" value="Aldolase class I"/>
    <property type="match status" value="1"/>
</dbReference>
<dbReference type="SUPFAM" id="SSF51569">
    <property type="entry name" value="Aldolase"/>
    <property type="match status" value="1"/>
</dbReference>
<dbReference type="PANTHER" id="PTHR43699">
    <property type="entry name" value="3-DEHYDROQUINATE DEHYDRATASE"/>
    <property type="match status" value="1"/>
</dbReference>
<feature type="binding site" evidence="4">
    <location>
        <begin position="40"/>
        <end position="42"/>
    </location>
    <ligand>
        <name>3-dehydroquinate</name>
        <dbReference type="ChEBI" id="CHEBI:32364"/>
    </ligand>
</feature>
<comment type="catalytic activity">
    <reaction evidence="1 4">
        <text>3-dehydroquinate = 3-dehydroshikimate + H2O</text>
        <dbReference type="Rhea" id="RHEA:21096"/>
        <dbReference type="ChEBI" id="CHEBI:15377"/>
        <dbReference type="ChEBI" id="CHEBI:16630"/>
        <dbReference type="ChEBI" id="CHEBI:32364"/>
        <dbReference type="EC" id="4.2.1.10"/>
    </reaction>
</comment>
<feature type="binding site" evidence="4">
    <location>
        <position position="197"/>
    </location>
    <ligand>
        <name>3-dehydroquinate</name>
        <dbReference type="ChEBI" id="CHEBI:32364"/>
    </ligand>
</feature>
<comment type="function">
    <text evidence="4">Involved in the third step of the chorismate pathway, which leads to the biosynthesis of aromatic amino acids. Catalyzes the cis-dehydration of 3-dehydroquinate (DHQ) and introduces the first double bond of the aromatic ring to yield 3-dehydroshikimate.</text>
</comment>
<accession>A0A399FW85</accession>
<feature type="binding site" evidence="4">
    <location>
        <position position="73"/>
    </location>
    <ligand>
        <name>3-dehydroquinate</name>
        <dbReference type="ChEBI" id="CHEBI:32364"/>
    </ligand>
</feature>
<dbReference type="InterPro" id="IPR013785">
    <property type="entry name" value="Aldolase_TIM"/>
</dbReference>
<keyword evidence="2 4" id="KW-0456">Lyase</keyword>
<feature type="active site" description="Schiff-base intermediate with substrate" evidence="4">
    <location>
        <position position="158"/>
    </location>
</feature>
<gene>
    <name evidence="4 5" type="primary">aroD</name>
    <name evidence="5" type="ORF">B9J77_01350</name>
</gene>
<dbReference type="GO" id="GO:0009073">
    <property type="term" value="P:aromatic amino acid family biosynthetic process"/>
    <property type="evidence" value="ECO:0007669"/>
    <property type="project" value="UniProtKB-KW"/>
</dbReference>
<dbReference type="GO" id="GO:0003855">
    <property type="term" value="F:3-dehydroquinate dehydratase activity"/>
    <property type="evidence" value="ECO:0007669"/>
    <property type="project" value="UniProtKB-UniRule"/>
</dbReference>